<comment type="caution">
    <text evidence="2">The sequence shown here is derived from an EMBL/GenBank/DDBJ whole genome shotgun (WGS) entry which is preliminary data.</text>
</comment>
<dbReference type="PANTHER" id="PTHR33434">
    <property type="entry name" value="DEGV DOMAIN-CONTAINING PROTEIN DR_1986-RELATED"/>
    <property type="match status" value="1"/>
</dbReference>
<gene>
    <name evidence="2" type="ORF">JOD01_001013</name>
</gene>
<dbReference type="SUPFAM" id="SSF82549">
    <property type="entry name" value="DAK1/DegV-like"/>
    <property type="match status" value="1"/>
</dbReference>
<dbReference type="NCBIfam" id="TIGR00762">
    <property type="entry name" value="DegV"/>
    <property type="match status" value="1"/>
</dbReference>
<name>A0A938XXC0_9BACL</name>
<reference evidence="2" key="1">
    <citation type="submission" date="2021-01" db="EMBL/GenBank/DDBJ databases">
        <title>Genomic Encyclopedia of Type Strains, Phase IV (KMG-IV): sequencing the most valuable type-strain genomes for metagenomic binning, comparative biology and taxonomic classification.</title>
        <authorList>
            <person name="Goeker M."/>
        </authorList>
    </citation>
    <scope>NUCLEOTIDE SEQUENCE</scope>
    <source>
        <strain evidence="2">DSM 25523</strain>
    </source>
</reference>
<evidence type="ECO:0000313" key="2">
    <source>
        <dbReference type="EMBL" id="MBM7589415.1"/>
    </source>
</evidence>
<dbReference type="InterPro" id="IPR043168">
    <property type="entry name" value="DegV_C"/>
</dbReference>
<dbReference type="Proteomes" id="UP000717624">
    <property type="component" value="Unassembled WGS sequence"/>
</dbReference>
<accession>A0A938XXC0</accession>
<keyword evidence="3" id="KW-1185">Reference proteome</keyword>
<dbReference type="EMBL" id="JAFBEB010000002">
    <property type="protein sequence ID" value="MBM7589415.1"/>
    <property type="molecule type" value="Genomic_DNA"/>
</dbReference>
<dbReference type="RefSeq" id="WP_204517132.1">
    <property type="nucleotide sequence ID" value="NZ_BAABIN010000015.1"/>
</dbReference>
<dbReference type="InterPro" id="IPR050270">
    <property type="entry name" value="DegV_domain_contain"/>
</dbReference>
<dbReference type="PROSITE" id="PS51482">
    <property type="entry name" value="DEGV"/>
    <property type="match status" value="1"/>
</dbReference>
<evidence type="ECO:0000256" key="1">
    <source>
        <dbReference type="ARBA" id="ARBA00023121"/>
    </source>
</evidence>
<dbReference type="Gene3D" id="3.30.1180.10">
    <property type="match status" value="1"/>
</dbReference>
<dbReference type="PANTHER" id="PTHR33434:SF2">
    <property type="entry name" value="FATTY ACID-BINDING PROTEIN TM_1468"/>
    <property type="match status" value="1"/>
</dbReference>
<protein>
    <submittedName>
        <fullName evidence="2">DegV family protein with EDD domain</fullName>
    </submittedName>
</protein>
<proteinExistence type="predicted"/>
<dbReference type="InterPro" id="IPR003797">
    <property type="entry name" value="DegV"/>
</dbReference>
<dbReference type="GO" id="GO:0008289">
    <property type="term" value="F:lipid binding"/>
    <property type="evidence" value="ECO:0007669"/>
    <property type="project" value="UniProtKB-KW"/>
</dbReference>
<dbReference type="Gene3D" id="3.40.50.10170">
    <property type="match status" value="1"/>
</dbReference>
<dbReference type="AlphaFoldDB" id="A0A938XXC0"/>
<organism evidence="2 3">
    <name type="scientific">Brevibacillus fulvus</name>
    <dbReference type="NCBI Taxonomy" id="1125967"/>
    <lineage>
        <taxon>Bacteria</taxon>
        <taxon>Bacillati</taxon>
        <taxon>Bacillota</taxon>
        <taxon>Bacilli</taxon>
        <taxon>Bacillales</taxon>
        <taxon>Paenibacillaceae</taxon>
        <taxon>Brevibacillus</taxon>
    </lineage>
</organism>
<evidence type="ECO:0000313" key="3">
    <source>
        <dbReference type="Proteomes" id="UP000717624"/>
    </source>
</evidence>
<sequence length="285" mass="30676">MPPIVILTDSSADIDPALRQSLGIASVPLKVVFGQETYLDGVTLTAGQFFEKLKNSEELPTTSQPSPLDFVEGYKQIVERHGKEVQIIVLTVAASLSGTYQSALIAKSMMEEEIDITVIDSKAASFLQGFAAVEAARAVQAGKNKQQVLDLLDRILGEIRVYFIVDTLTYLQKGGRIGKASALIGSLLQIKPILSLDPLGTVYAFDKVRGTKKALARVFEALREYAQNEPVKALVLHGAAEGEANALLEQVKQQFRVEEAFLAEVGPVIGTHTGPGVLAVAMVKV</sequence>
<dbReference type="Pfam" id="PF02645">
    <property type="entry name" value="DegV"/>
    <property type="match status" value="1"/>
</dbReference>
<keyword evidence="1" id="KW-0446">Lipid-binding</keyword>